<sequence>MRKQYIAMAASTLVMGAAQAGVIPSGLQTNVSNATIAGWGWTECSRTNASYAASTAAVLSSCQGDYLAMGIWDASLGAYGVVGVGAYSTVTRITYADYRGDDNGTVQNWSNGLNWYRTSGDGSWGFTTAAETALNSADINLLNGINSFDNEGTLETTLAKGVSFHVDYYGNFSNGWAYNATGNNFTPMEYYGNDQRVFWTVSAPQAVPEPSALALIGLVLGGVYLSRRRAA</sequence>
<dbReference type="Pfam" id="PF07589">
    <property type="entry name" value="PEP-CTERM"/>
    <property type="match status" value="1"/>
</dbReference>
<feature type="chain" id="PRO_5020818334" evidence="1">
    <location>
        <begin position="21"/>
        <end position="231"/>
    </location>
</feature>
<accession>A0A4Q9GV54</accession>
<dbReference type="Proteomes" id="UP000292120">
    <property type="component" value="Unassembled WGS sequence"/>
</dbReference>
<keyword evidence="1" id="KW-0732">Signal</keyword>
<dbReference type="NCBIfam" id="TIGR02595">
    <property type="entry name" value="PEP_CTERM"/>
    <property type="match status" value="1"/>
</dbReference>
<proteinExistence type="predicted"/>
<reference evidence="3 4" key="1">
    <citation type="submission" date="2019-02" db="EMBL/GenBank/DDBJ databases">
        <title>Aquabacterium sp. strain KMB7.</title>
        <authorList>
            <person name="Chen W.-M."/>
        </authorList>
    </citation>
    <scope>NUCLEOTIDE SEQUENCE [LARGE SCALE GENOMIC DNA]</scope>
    <source>
        <strain evidence="3 4">KMB7</strain>
    </source>
</reference>
<dbReference type="AlphaFoldDB" id="A0A4Q9GV54"/>
<dbReference type="RefSeq" id="WP_130969001.1">
    <property type="nucleotide sequence ID" value="NZ_SIXI01000007.1"/>
</dbReference>
<organism evidence="3 4">
    <name type="scientific">Aquabacterium lacunae</name>
    <dbReference type="NCBI Taxonomy" id="2528630"/>
    <lineage>
        <taxon>Bacteria</taxon>
        <taxon>Pseudomonadati</taxon>
        <taxon>Pseudomonadota</taxon>
        <taxon>Betaproteobacteria</taxon>
        <taxon>Burkholderiales</taxon>
        <taxon>Aquabacterium</taxon>
    </lineage>
</organism>
<protein>
    <submittedName>
        <fullName evidence="3">PEP-CTERM sorting domain-containing protein</fullName>
    </submittedName>
</protein>
<dbReference type="InterPro" id="IPR013424">
    <property type="entry name" value="Ice-binding_C"/>
</dbReference>
<evidence type="ECO:0000256" key="1">
    <source>
        <dbReference type="SAM" id="SignalP"/>
    </source>
</evidence>
<dbReference type="EMBL" id="SIXI01000007">
    <property type="protein sequence ID" value="TBO28304.1"/>
    <property type="molecule type" value="Genomic_DNA"/>
</dbReference>
<name>A0A4Q9GV54_9BURK</name>
<feature type="signal peptide" evidence="1">
    <location>
        <begin position="1"/>
        <end position="20"/>
    </location>
</feature>
<evidence type="ECO:0000259" key="2">
    <source>
        <dbReference type="Pfam" id="PF07589"/>
    </source>
</evidence>
<evidence type="ECO:0000313" key="4">
    <source>
        <dbReference type="Proteomes" id="UP000292120"/>
    </source>
</evidence>
<comment type="caution">
    <text evidence="3">The sequence shown here is derived from an EMBL/GenBank/DDBJ whole genome shotgun (WGS) entry which is preliminary data.</text>
</comment>
<evidence type="ECO:0000313" key="3">
    <source>
        <dbReference type="EMBL" id="TBO28304.1"/>
    </source>
</evidence>
<gene>
    <name evidence="3" type="ORF">EYS42_14960</name>
</gene>
<keyword evidence="4" id="KW-1185">Reference proteome</keyword>
<feature type="domain" description="Ice-binding protein C-terminal" evidence="2">
    <location>
        <begin position="206"/>
        <end position="228"/>
    </location>
</feature>